<dbReference type="KEGG" id="tet:TTHERM_00373850"/>
<dbReference type="RefSeq" id="XP_001009613.2">
    <property type="nucleotide sequence ID" value="XM_001009613.2"/>
</dbReference>
<keyword evidence="4" id="KW-1185">Reference proteome</keyword>
<proteinExistence type="predicted"/>
<accession>I7LU40</accession>
<evidence type="ECO:0000313" key="3">
    <source>
        <dbReference type="EMBL" id="EAR89368.2"/>
    </source>
</evidence>
<evidence type="ECO:0000256" key="2">
    <source>
        <dbReference type="SAM" id="Phobius"/>
    </source>
</evidence>
<keyword evidence="2" id="KW-0472">Membrane</keyword>
<evidence type="ECO:0000313" key="4">
    <source>
        <dbReference type="Proteomes" id="UP000009168"/>
    </source>
</evidence>
<dbReference type="EMBL" id="GG662821">
    <property type="protein sequence ID" value="EAR89368.2"/>
    <property type="molecule type" value="Genomic_DNA"/>
</dbReference>
<sequence>MFFQKADIFASIFQFNIGGKQKSKKTNFGGLLSILVVGIILAYFIYLVKQYLSNQIQPKYRSQSFVTQEDIDVDLNDELVAFRYEHLVNVSLDTLQQQQNKTYLVFIPFFEYVNYTTVNIVPLNMKECTNPQLKGYHCLDVSQLSNKTLSLKNMNTIFTRINILVYRCQDQDYAKTTIPDNCASSKEIEDILNSPYAALKFKFYTSQYNLTSQKIQVNYRSVNFHLTSSQVTQSYIKAQKQTTSVFQGFFIQDKTSFSSPIQYDVLNTNFDRSQVIKSKGTTLLLIATLLLDEIEEYIQIQYFTFAEILAMCNSILAVLLWVGLIAKNYSSYLINQEFLLLFLQNLYQGTYQNILIKSKLLKDEQESSLFNQQQIQKENAQTETDKVQDECENEDVENNLPIAVPNLDSCYSDSSKLFQMLKLKPNLNQNSSSEFQLQKINQILSISNPTSPQQINQKSDYFREKEQFEINSSIQNNFFPKNDFQYGFHEGVLNKNKTFNKSNFNFSQDQMIQAQKKNQSQIDNKLQLNSQQNVNDFKLKTEQVAIQQNNFKGILAQSIPNKMNKIIKGVNCLRRDQLLTSKYMEKEVKNEIEEQIVKGTDIFQHLKDILFLKKAIMILLTKEQLAMIQFVGFSSNKNSNLGYFEEQFKIYNSEDLQIKLINKFKLKCQLNESLSTVDQRIKSSLSVNLNI</sequence>
<dbReference type="OrthoDB" id="303855at2759"/>
<dbReference type="AlphaFoldDB" id="I7LU40"/>
<dbReference type="InParanoid" id="I7LU40"/>
<keyword evidence="1" id="KW-0175">Coiled coil</keyword>
<dbReference type="Proteomes" id="UP000009168">
    <property type="component" value="Unassembled WGS sequence"/>
</dbReference>
<reference evidence="4" key="1">
    <citation type="journal article" date="2006" name="PLoS Biol.">
        <title>Macronuclear genome sequence of the ciliate Tetrahymena thermophila, a model eukaryote.</title>
        <authorList>
            <person name="Eisen J.A."/>
            <person name="Coyne R.S."/>
            <person name="Wu M."/>
            <person name="Wu D."/>
            <person name="Thiagarajan M."/>
            <person name="Wortman J.R."/>
            <person name="Badger J.H."/>
            <person name="Ren Q."/>
            <person name="Amedeo P."/>
            <person name="Jones K.M."/>
            <person name="Tallon L.J."/>
            <person name="Delcher A.L."/>
            <person name="Salzberg S.L."/>
            <person name="Silva J.C."/>
            <person name="Haas B.J."/>
            <person name="Majoros W.H."/>
            <person name="Farzad M."/>
            <person name="Carlton J.M."/>
            <person name="Smith R.K. Jr."/>
            <person name="Garg J."/>
            <person name="Pearlman R.E."/>
            <person name="Karrer K.M."/>
            <person name="Sun L."/>
            <person name="Manning G."/>
            <person name="Elde N.C."/>
            <person name="Turkewitz A.P."/>
            <person name="Asai D.J."/>
            <person name="Wilkes D.E."/>
            <person name="Wang Y."/>
            <person name="Cai H."/>
            <person name="Collins K."/>
            <person name="Stewart B.A."/>
            <person name="Lee S.R."/>
            <person name="Wilamowska K."/>
            <person name="Weinberg Z."/>
            <person name="Ruzzo W.L."/>
            <person name="Wloga D."/>
            <person name="Gaertig J."/>
            <person name="Frankel J."/>
            <person name="Tsao C.-C."/>
            <person name="Gorovsky M.A."/>
            <person name="Keeling P.J."/>
            <person name="Waller R.F."/>
            <person name="Patron N.J."/>
            <person name="Cherry J.M."/>
            <person name="Stover N.A."/>
            <person name="Krieger C.J."/>
            <person name="del Toro C."/>
            <person name="Ryder H.F."/>
            <person name="Williamson S.C."/>
            <person name="Barbeau R.A."/>
            <person name="Hamilton E.P."/>
            <person name="Orias E."/>
        </authorList>
    </citation>
    <scope>NUCLEOTIDE SEQUENCE [LARGE SCALE GENOMIC DNA]</scope>
    <source>
        <strain evidence="4">SB210</strain>
    </source>
</reference>
<feature type="transmembrane region" description="Helical" evidence="2">
    <location>
        <begin position="28"/>
        <end position="48"/>
    </location>
</feature>
<keyword evidence="2" id="KW-1133">Transmembrane helix</keyword>
<organism evidence="3 4">
    <name type="scientific">Tetrahymena thermophila (strain SB210)</name>
    <dbReference type="NCBI Taxonomy" id="312017"/>
    <lineage>
        <taxon>Eukaryota</taxon>
        <taxon>Sar</taxon>
        <taxon>Alveolata</taxon>
        <taxon>Ciliophora</taxon>
        <taxon>Intramacronucleata</taxon>
        <taxon>Oligohymenophorea</taxon>
        <taxon>Hymenostomatida</taxon>
        <taxon>Tetrahymenina</taxon>
        <taxon>Tetrahymenidae</taxon>
        <taxon>Tetrahymena</taxon>
    </lineage>
</organism>
<keyword evidence="2" id="KW-0812">Transmembrane</keyword>
<gene>
    <name evidence="3" type="ORF">TTHERM_00373850</name>
</gene>
<evidence type="ECO:0000256" key="1">
    <source>
        <dbReference type="SAM" id="Coils"/>
    </source>
</evidence>
<protein>
    <submittedName>
        <fullName evidence="3">AMP-binding enzyme family protein</fullName>
    </submittedName>
</protein>
<feature type="coiled-coil region" evidence="1">
    <location>
        <begin position="370"/>
        <end position="399"/>
    </location>
</feature>
<dbReference type="GeneID" id="7845100"/>
<name>I7LU40_TETTS</name>